<comment type="caution">
    <text evidence="1">The sequence shown here is derived from an EMBL/GenBank/DDBJ whole genome shotgun (WGS) entry which is preliminary data.</text>
</comment>
<evidence type="ECO:0000313" key="2">
    <source>
        <dbReference type="Proteomes" id="UP000316747"/>
    </source>
</evidence>
<keyword evidence="2" id="KW-1185">Reference proteome</keyword>
<sequence length="53" mass="6009">MFGTATLTIVESTMMRATAMLMATSPYQRRREFPSDTMTSILRGPDRRILPNS</sequence>
<dbReference type="AlphaFoldDB" id="A0A543I410"/>
<accession>A0A543I410</accession>
<dbReference type="Proteomes" id="UP000316747">
    <property type="component" value="Unassembled WGS sequence"/>
</dbReference>
<evidence type="ECO:0000313" key="1">
    <source>
        <dbReference type="EMBL" id="TQM65210.1"/>
    </source>
</evidence>
<organism evidence="1 2">
    <name type="scientific">Humibacillus xanthopallidus</name>
    <dbReference type="NCBI Taxonomy" id="412689"/>
    <lineage>
        <taxon>Bacteria</taxon>
        <taxon>Bacillati</taxon>
        <taxon>Actinomycetota</taxon>
        <taxon>Actinomycetes</taxon>
        <taxon>Micrococcales</taxon>
        <taxon>Intrasporangiaceae</taxon>
        <taxon>Humibacillus</taxon>
    </lineage>
</organism>
<reference evidence="1 2" key="1">
    <citation type="submission" date="2019-06" db="EMBL/GenBank/DDBJ databases">
        <title>Genome sequencing of plant associated microbes to promote plant fitness in Sorghum bicolor and Oryza sativa.</title>
        <authorList>
            <person name="Coleman-Derr D."/>
        </authorList>
    </citation>
    <scope>NUCLEOTIDE SEQUENCE [LARGE SCALE GENOMIC DNA]</scope>
    <source>
        <strain evidence="1 2">KV-663</strain>
    </source>
</reference>
<dbReference type="EMBL" id="VFPM01000001">
    <property type="protein sequence ID" value="TQM65210.1"/>
    <property type="molecule type" value="Genomic_DNA"/>
</dbReference>
<gene>
    <name evidence="1" type="ORF">FBY41_1597</name>
</gene>
<proteinExistence type="predicted"/>
<protein>
    <submittedName>
        <fullName evidence="1">Uncharacterized protein</fullName>
    </submittedName>
</protein>
<name>A0A543I410_9MICO</name>